<feature type="domain" description="Reverse transcriptase" evidence="2">
    <location>
        <begin position="28"/>
        <end position="290"/>
    </location>
</feature>
<sequence>MGCDNISRQMIISILVPIVPVITHIINFSLYSGTFPLLWRKAYVRPLPKISSPTLPSHFRPISILPFLSKVLEACAHKQFSRFIYVNKLMSPLQSGFRPGHSTSSALLKVTGDIRRATEDGSLTVLVLVDFSNAFNTVSHDILLSILSHLMVSSKALDWFSSYLRDRQQSVRVDDGSSTWCTLNVGVPQGGILSPLLFSIFINILTLELQCSYHLYADDLQLYRHTKANDLTDTIHKINKDLEVVKNWSDRFGVEVNPNKCQAIIIGGSRTMSKVEGLGFPPVVFNGTNIPYSCTVKNLGLHIDSSLNWQSQVAAVSQKVTSTLRFLYRLKNFLPFEVKAMLMQTLIFPIIDYGDVCYYDLNADLLNKLDRLLNNCIRFVFNLRKYDHVSAYRAQLKWLPIRQRREMRALTTLFSILHSPFSPSYLTPHFQYVCSQHNKNLRSSNNRLLHCPTHRSDIIHSSFFVKSILLWNELPLEIRMVNSRYTFKLKLRDHIRGKLAESLP</sequence>
<keyword evidence="1" id="KW-1133">Transmembrane helix</keyword>
<dbReference type="Pfam" id="PF00078">
    <property type="entry name" value="RVT_1"/>
    <property type="match status" value="1"/>
</dbReference>
<dbReference type="CDD" id="cd01650">
    <property type="entry name" value="RT_nLTR_like"/>
    <property type="match status" value="1"/>
</dbReference>
<dbReference type="STRING" id="7102.A0A2A4JWP8"/>
<dbReference type="GO" id="GO:0071897">
    <property type="term" value="P:DNA biosynthetic process"/>
    <property type="evidence" value="ECO:0007669"/>
    <property type="project" value="UniProtKB-ARBA"/>
</dbReference>
<dbReference type="InterPro" id="IPR043502">
    <property type="entry name" value="DNA/RNA_pol_sf"/>
</dbReference>
<dbReference type="AlphaFoldDB" id="A0A2A4JWP8"/>
<dbReference type="PANTHER" id="PTHR33332">
    <property type="entry name" value="REVERSE TRANSCRIPTASE DOMAIN-CONTAINING PROTEIN"/>
    <property type="match status" value="1"/>
</dbReference>
<evidence type="ECO:0000256" key="1">
    <source>
        <dbReference type="SAM" id="Phobius"/>
    </source>
</evidence>
<reference evidence="3" key="1">
    <citation type="submission" date="2017-09" db="EMBL/GenBank/DDBJ databases">
        <title>Contemporary evolution of a Lepidopteran species, Heliothis virescens, in response to modern agricultural practices.</title>
        <authorList>
            <person name="Fritz M.L."/>
            <person name="Deyonke A.M."/>
            <person name="Papanicolaou A."/>
            <person name="Micinski S."/>
            <person name="Westbrook J."/>
            <person name="Gould F."/>
        </authorList>
    </citation>
    <scope>NUCLEOTIDE SEQUENCE [LARGE SCALE GENOMIC DNA]</scope>
    <source>
        <strain evidence="3">HvINT-</strain>
        <tissue evidence="3">Whole body</tissue>
    </source>
</reference>
<dbReference type="PROSITE" id="PS50878">
    <property type="entry name" value="RT_POL"/>
    <property type="match status" value="1"/>
</dbReference>
<organism evidence="3">
    <name type="scientific">Heliothis virescens</name>
    <name type="common">Tobacco budworm moth</name>
    <dbReference type="NCBI Taxonomy" id="7102"/>
    <lineage>
        <taxon>Eukaryota</taxon>
        <taxon>Metazoa</taxon>
        <taxon>Ecdysozoa</taxon>
        <taxon>Arthropoda</taxon>
        <taxon>Hexapoda</taxon>
        <taxon>Insecta</taxon>
        <taxon>Pterygota</taxon>
        <taxon>Neoptera</taxon>
        <taxon>Endopterygota</taxon>
        <taxon>Lepidoptera</taxon>
        <taxon>Glossata</taxon>
        <taxon>Ditrysia</taxon>
        <taxon>Noctuoidea</taxon>
        <taxon>Noctuidae</taxon>
        <taxon>Heliothinae</taxon>
        <taxon>Heliothis</taxon>
    </lineage>
</organism>
<dbReference type="InterPro" id="IPR000477">
    <property type="entry name" value="RT_dom"/>
</dbReference>
<keyword evidence="1" id="KW-0812">Transmembrane</keyword>
<dbReference type="SUPFAM" id="SSF56672">
    <property type="entry name" value="DNA/RNA polymerases"/>
    <property type="match status" value="1"/>
</dbReference>
<proteinExistence type="predicted"/>
<keyword evidence="1" id="KW-0472">Membrane</keyword>
<feature type="transmembrane region" description="Helical" evidence="1">
    <location>
        <begin position="12"/>
        <end position="39"/>
    </location>
</feature>
<evidence type="ECO:0000259" key="2">
    <source>
        <dbReference type="PROSITE" id="PS50878"/>
    </source>
</evidence>
<protein>
    <recommendedName>
        <fullName evidence="2">Reverse transcriptase domain-containing protein</fullName>
    </recommendedName>
</protein>
<name>A0A2A4JWP8_HELVI</name>
<evidence type="ECO:0000313" key="3">
    <source>
        <dbReference type="EMBL" id="PCG76206.1"/>
    </source>
</evidence>
<comment type="caution">
    <text evidence="3">The sequence shown here is derived from an EMBL/GenBank/DDBJ whole genome shotgun (WGS) entry which is preliminary data.</text>
</comment>
<gene>
    <name evidence="3" type="ORF">B5V51_10112</name>
</gene>
<dbReference type="EMBL" id="NWSH01000468">
    <property type="protein sequence ID" value="PCG76206.1"/>
    <property type="molecule type" value="Genomic_DNA"/>
</dbReference>
<accession>A0A2A4JWP8</accession>